<dbReference type="AlphaFoldDB" id="A0A420DQM1"/>
<dbReference type="RefSeq" id="WP_025063360.1">
    <property type="nucleotide sequence ID" value="NZ_RAQK01000001.1"/>
</dbReference>
<dbReference type="OrthoDB" id="7723416at2"/>
<sequence>MKYFALICAGLLAAPACAQEFNVSMGGKTLGQLEFVEQGNTATLETTLDSTPMGVFNGTFTGTSNGTTATSRFVAESRSSRKQRSVTVEIAQGRATSTAVTPQEELTDLSDITRVPSGVMDPVRTIGALISAGSCPAAMQMYDGRRVVSLSPAARDMEGGTLTCTMDYRVIAGPGHLSPLGISSAKLLMRYDPDGVLRQIQIVSGIFRVSLDRQG</sequence>
<protein>
    <recommendedName>
        <fullName evidence="4">DUF3108 domain-containing protein</fullName>
    </recommendedName>
</protein>
<gene>
    <name evidence="2" type="ORF">C8N30_0975</name>
</gene>
<keyword evidence="1" id="KW-0732">Signal</keyword>
<keyword evidence="3" id="KW-1185">Reference proteome</keyword>
<accession>A0A420DQM1</accession>
<dbReference type="EMBL" id="RAQK01000001">
    <property type="protein sequence ID" value="RKE96417.1"/>
    <property type="molecule type" value="Genomic_DNA"/>
</dbReference>
<feature type="signal peptide" evidence="1">
    <location>
        <begin position="1"/>
        <end position="18"/>
    </location>
</feature>
<proteinExistence type="predicted"/>
<reference evidence="2 3" key="1">
    <citation type="submission" date="2018-09" db="EMBL/GenBank/DDBJ databases">
        <title>Genomic Encyclopedia of Archaeal and Bacterial Type Strains, Phase II (KMG-II): from individual species to whole genera.</title>
        <authorList>
            <person name="Goeker M."/>
        </authorList>
    </citation>
    <scope>NUCLEOTIDE SEQUENCE [LARGE SCALE GENOMIC DNA]</scope>
    <source>
        <strain evidence="2 3">DSM 11458</strain>
    </source>
</reference>
<dbReference type="Proteomes" id="UP000284407">
    <property type="component" value="Unassembled WGS sequence"/>
</dbReference>
<evidence type="ECO:0008006" key="4">
    <source>
        <dbReference type="Google" id="ProtNLM"/>
    </source>
</evidence>
<comment type="caution">
    <text evidence="2">The sequence shown here is derived from an EMBL/GenBank/DDBJ whole genome shotgun (WGS) entry which is preliminary data.</text>
</comment>
<feature type="chain" id="PRO_5019165378" description="DUF3108 domain-containing protein" evidence="1">
    <location>
        <begin position="19"/>
        <end position="215"/>
    </location>
</feature>
<evidence type="ECO:0000256" key="1">
    <source>
        <dbReference type="SAM" id="SignalP"/>
    </source>
</evidence>
<dbReference type="STRING" id="1443111.Z949_2975"/>
<name>A0A420DQM1_9RHOB</name>
<evidence type="ECO:0000313" key="3">
    <source>
        <dbReference type="Proteomes" id="UP000284407"/>
    </source>
</evidence>
<organism evidence="2 3">
    <name type="scientific">Sulfitobacter guttiformis</name>
    <dbReference type="NCBI Taxonomy" id="74349"/>
    <lineage>
        <taxon>Bacteria</taxon>
        <taxon>Pseudomonadati</taxon>
        <taxon>Pseudomonadota</taxon>
        <taxon>Alphaproteobacteria</taxon>
        <taxon>Rhodobacterales</taxon>
        <taxon>Roseobacteraceae</taxon>
        <taxon>Sulfitobacter</taxon>
    </lineage>
</organism>
<evidence type="ECO:0000313" key="2">
    <source>
        <dbReference type="EMBL" id="RKE96417.1"/>
    </source>
</evidence>